<proteinExistence type="predicted"/>
<dbReference type="PRINTS" id="PR00702">
    <property type="entry name" value="ACRIFLAVINRP"/>
</dbReference>
<feature type="transmembrane region" description="Helical" evidence="1">
    <location>
        <begin position="868"/>
        <end position="887"/>
    </location>
</feature>
<dbReference type="SUPFAM" id="SSF82693">
    <property type="entry name" value="Multidrug efflux transporter AcrB pore domain, PN1, PN2, PC1 and PC2 subdomains"/>
    <property type="match status" value="2"/>
</dbReference>
<dbReference type="EMBL" id="BAAAEO010000003">
    <property type="protein sequence ID" value="GAA0553227.1"/>
    <property type="molecule type" value="Genomic_DNA"/>
</dbReference>
<feature type="transmembrane region" description="Helical" evidence="1">
    <location>
        <begin position="459"/>
        <end position="479"/>
    </location>
</feature>
<dbReference type="RefSeq" id="WP_226767093.1">
    <property type="nucleotide sequence ID" value="NZ_BAAAEO010000003.1"/>
</dbReference>
<dbReference type="SUPFAM" id="SSF82866">
    <property type="entry name" value="Multidrug efflux transporter AcrB transmembrane domain"/>
    <property type="match status" value="2"/>
</dbReference>
<organism evidence="2 3">
    <name type="scientific">Rheinheimera aquimaris</name>
    <dbReference type="NCBI Taxonomy" id="412437"/>
    <lineage>
        <taxon>Bacteria</taxon>
        <taxon>Pseudomonadati</taxon>
        <taxon>Pseudomonadota</taxon>
        <taxon>Gammaproteobacteria</taxon>
        <taxon>Chromatiales</taxon>
        <taxon>Chromatiaceae</taxon>
        <taxon>Rheinheimera</taxon>
    </lineage>
</organism>
<dbReference type="Pfam" id="PF00873">
    <property type="entry name" value="ACR_tran"/>
    <property type="match status" value="1"/>
</dbReference>
<dbReference type="InterPro" id="IPR001036">
    <property type="entry name" value="Acrflvin-R"/>
</dbReference>
<keyword evidence="1" id="KW-0812">Transmembrane</keyword>
<dbReference type="InterPro" id="IPR027463">
    <property type="entry name" value="AcrB_DN_DC_subdom"/>
</dbReference>
<feature type="transmembrane region" description="Helical" evidence="1">
    <location>
        <begin position="841"/>
        <end position="861"/>
    </location>
</feature>
<accession>A0ABN1DW60</accession>
<keyword evidence="1" id="KW-1133">Transmembrane helix</keyword>
<dbReference type="Proteomes" id="UP001501169">
    <property type="component" value="Unassembled WGS sequence"/>
</dbReference>
<dbReference type="PANTHER" id="PTHR32063">
    <property type="match status" value="1"/>
</dbReference>
<keyword evidence="3" id="KW-1185">Reference proteome</keyword>
<feature type="transmembrane region" description="Helical" evidence="1">
    <location>
        <begin position="356"/>
        <end position="377"/>
    </location>
</feature>
<evidence type="ECO:0000313" key="3">
    <source>
        <dbReference type="Proteomes" id="UP001501169"/>
    </source>
</evidence>
<dbReference type="Gene3D" id="1.20.1640.10">
    <property type="entry name" value="Multidrug efflux transporter AcrB transmembrane domain"/>
    <property type="match status" value="2"/>
</dbReference>
<sequence>MNTIIQAAIQRSRASIMLLIFLFIAGISAYQSIPKEANPDVAIPMMYVSMSLDGISPEDGERLLIRPMEHELRSLEGIKKMTSTASEGHASVMLEFDAGFDADQALADVRVKVDAARSKLPSEAEEPVVNEINVGLFPVLSVGLSGPVSENQLVYIARQLQENIEAIPEVLEVDIGGDREDLLEIVVDPQVLEGYGLDYQQLFNLVSNNNRLVAAGSLDTGAGRMSMKVPGVIEDLDDVLSMPIKVDGDTVITFADVATISRSFKDPLGFARINGQPAVVLEVKKRSGANIISTIEQTKALIDEASSRFPEGMHINYIMDQSKEVKSMLSDLLNNVLTAVVLVLILIIATMGVRSAVLVGITIPGAFFAGILMIAALGYTMNIIVLFALILVAGMLVDGAIVVSELADRHLAEGQTPKQAWANAAGRMAWPIIASTATTLVVFMPLLFWPGVVGQFMKYLPATVILCLLASLFMALIFLPVMGSLSKAKTTPQDTQQSRAGKAYRGLLGRLLHRPGFTFIGMLGAMVLIFLAYGKYNHGVEFFPSVEPESAQVWVRARGDMSIYEKDALLKQVEQRLLGLSEVKALYARSMASSSGELAADVVGTLQFQFIDWYDRRKAAQILDEMRSLTADIPGIILEFRQQEEGPSGGKPIELQVSSMESAATDKAVAKIISQMQQLGGFVDIEDDRSLPGIEWRLEVDRAEAARFGADVLTVGNAVQMISNGLLLAKYRPEYASDEVDIRVRFPQSWRSLDQLQRLTIQTSRGQVPLSNFVELVPAPKTSIIKRIDSNRAVTIKADLAPGFQVTERLKALLGSDIKLPDNVHVKTAGESADQQEAMTFLLGAFATAIFLMLMILLVQFNSWYQTLLILSAIIFSTAGVLLGLLVNGQSFGIVMVGMGIIGLAGIVVNNNIVLIDTYNQLRDSGLSAFEAALETGCLRLRPVLLTSITTVLGLMPMVLAVNVNLLEPSLGFGAPSTQWWTQLSSAIAGGLTFATVLTLFLTPCMLVLGEKLRPRKVKPATAAIPNSGDDIALLLKMRA</sequence>
<keyword evidence="1" id="KW-0472">Membrane</keyword>
<evidence type="ECO:0000256" key="1">
    <source>
        <dbReference type="SAM" id="Phobius"/>
    </source>
</evidence>
<dbReference type="SUPFAM" id="SSF82714">
    <property type="entry name" value="Multidrug efflux transporter AcrB TolC docking domain, DN and DC subdomains"/>
    <property type="match status" value="2"/>
</dbReference>
<comment type="caution">
    <text evidence="2">The sequence shown here is derived from an EMBL/GenBank/DDBJ whole genome shotgun (WGS) entry which is preliminary data.</text>
</comment>
<reference evidence="2 3" key="1">
    <citation type="journal article" date="2019" name="Int. J. Syst. Evol. Microbiol.">
        <title>The Global Catalogue of Microorganisms (GCM) 10K type strain sequencing project: providing services to taxonomists for standard genome sequencing and annotation.</title>
        <authorList>
            <consortium name="The Broad Institute Genomics Platform"/>
            <consortium name="The Broad Institute Genome Sequencing Center for Infectious Disease"/>
            <person name="Wu L."/>
            <person name="Ma J."/>
        </authorList>
    </citation>
    <scope>NUCLEOTIDE SEQUENCE [LARGE SCALE GENOMIC DNA]</scope>
    <source>
        <strain evidence="2 3">JCM 14331</strain>
    </source>
</reference>
<feature type="transmembrane region" description="Helical" evidence="1">
    <location>
        <begin position="515"/>
        <end position="534"/>
    </location>
</feature>
<feature type="transmembrane region" description="Helical" evidence="1">
    <location>
        <begin position="893"/>
        <end position="915"/>
    </location>
</feature>
<gene>
    <name evidence="2" type="primary">vexF</name>
    <name evidence="2" type="ORF">GCM10009098_21170</name>
</gene>
<feature type="transmembrane region" description="Helical" evidence="1">
    <location>
        <begin position="428"/>
        <end position="447"/>
    </location>
</feature>
<feature type="transmembrane region" description="Helical" evidence="1">
    <location>
        <begin position="944"/>
        <end position="967"/>
    </location>
</feature>
<feature type="transmembrane region" description="Helical" evidence="1">
    <location>
        <begin position="987"/>
        <end position="1009"/>
    </location>
</feature>
<dbReference type="Gene3D" id="3.30.70.1440">
    <property type="entry name" value="Multidrug efflux transporter AcrB pore domain"/>
    <property type="match status" value="1"/>
</dbReference>
<dbReference type="PANTHER" id="PTHR32063:SF0">
    <property type="entry name" value="SWARMING MOTILITY PROTEIN SWRC"/>
    <property type="match status" value="1"/>
</dbReference>
<dbReference type="Gene3D" id="3.30.70.1430">
    <property type="entry name" value="Multidrug efflux transporter AcrB pore domain"/>
    <property type="match status" value="2"/>
</dbReference>
<feature type="transmembrane region" description="Helical" evidence="1">
    <location>
        <begin position="383"/>
        <end position="407"/>
    </location>
</feature>
<name>A0ABN1DW60_9GAMM</name>
<dbReference type="Gene3D" id="3.30.70.1320">
    <property type="entry name" value="Multidrug efflux transporter AcrB pore domain like"/>
    <property type="match status" value="1"/>
</dbReference>
<feature type="transmembrane region" description="Helical" evidence="1">
    <location>
        <begin position="332"/>
        <end position="349"/>
    </location>
</feature>
<protein>
    <submittedName>
        <fullName evidence="2">Multidrug efflux RND transporter permease subunit VexF</fullName>
    </submittedName>
</protein>
<evidence type="ECO:0000313" key="2">
    <source>
        <dbReference type="EMBL" id="GAA0553227.1"/>
    </source>
</evidence>
<dbReference type="Gene3D" id="3.30.2090.10">
    <property type="entry name" value="Multidrug efflux transporter AcrB TolC docking domain, DN and DC subdomains"/>
    <property type="match status" value="2"/>
</dbReference>